<dbReference type="RefSeq" id="WP_259623274.1">
    <property type="nucleotide sequence ID" value="NZ_JANYMP010000005.1"/>
</dbReference>
<feature type="compositionally biased region" description="Polar residues" evidence="1">
    <location>
        <begin position="85"/>
        <end position="97"/>
    </location>
</feature>
<dbReference type="Proteomes" id="UP001141259">
    <property type="component" value="Unassembled WGS sequence"/>
</dbReference>
<keyword evidence="2" id="KW-0812">Transmembrane</keyword>
<gene>
    <name evidence="3" type="ORF">NZH93_12925</name>
</gene>
<evidence type="ECO:0000313" key="3">
    <source>
        <dbReference type="EMBL" id="MCS7477761.1"/>
    </source>
</evidence>
<keyword evidence="2" id="KW-1133">Transmembrane helix</keyword>
<feature type="region of interest" description="Disordered" evidence="1">
    <location>
        <begin position="1"/>
        <end position="32"/>
    </location>
</feature>
<dbReference type="EMBL" id="JANYMP010000005">
    <property type="protein sequence ID" value="MCS7477761.1"/>
    <property type="molecule type" value="Genomic_DNA"/>
</dbReference>
<keyword evidence="2" id="KW-0472">Membrane</keyword>
<evidence type="ECO:0000256" key="1">
    <source>
        <dbReference type="SAM" id="MobiDB-lite"/>
    </source>
</evidence>
<feature type="region of interest" description="Disordered" evidence="1">
    <location>
        <begin position="69"/>
        <end position="99"/>
    </location>
</feature>
<proteinExistence type="predicted"/>
<dbReference type="AlphaFoldDB" id="A0A9X2VJL6"/>
<comment type="caution">
    <text evidence="3">The sequence shown here is derived from an EMBL/GenBank/DDBJ whole genome shotgun (WGS) entry which is preliminary data.</text>
</comment>
<reference evidence="3" key="1">
    <citation type="submission" date="2022-08" db="EMBL/GenBank/DDBJ databases">
        <authorList>
            <person name="Tistechok S."/>
            <person name="Samborskyy M."/>
            <person name="Roman I."/>
        </authorList>
    </citation>
    <scope>NUCLEOTIDE SEQUENCE</scope>
    <source>
        <strain evidence="3">DSM 103496</strain>
    </source>
</reference>
<organism evidence="3 4">
    <name type="scientific">Umezawaea endophytica</name>
    <dbReference type="NCBI Taxonomy" id="1654476"/>
    <lineage>
        <taxon>Bacteria</taxon>
        <taxon>Bacillati</taxon>
        <taxon>Actinomycetota</taxon>
        <taxon>Actinomycetes</taxon>
        <taxon>Pseudonocardiales</taxon>
        <taxon>Pseudonocardiaceae</taxon>
        <taxon>Umezawaea</taxon>
    </lineage>
</organism>
<protein>
    <submittedName>
        <fullName evidence="3">Uncharacterized protein</fullName>
    </submittedName>
</protein>
<feature type="transmembrane region" description="Helical" evidence="2">
    <location>
        <begin position="36"/>
        <end position="60"/>
    </location>
</feature>
<evidence type="ECO:0000256" key="2">
    <source>
        <dbReference type="SAM" id="Phobius"/>
    </source>
</evidence>
<accession>A0A9X2VJL6</accession>
<feature type="compositionally biased region" description="Basic and acidic residues" evidence="1">
    <location>
        <begin position="15"/>
        <end position="25"/>
    </location>
</feature>
<keyword evidence="4" id="KW-1185">Reference proteome</keyword>
<name>A0A9X2VJL6_9PSEU</name>
<evidence type="ECO:0000313" key="4">
    <source>
        <dbReference type="Proteomes" id="UP001141259"/>
    </source>
</evidence>
<sequence>MSDPLAANIAEDETGDRRPPVSNRERARRSTPPGSLWFAATAAAIGVVVSLCAGLGTIYVPQLWPAAAGTTPPPPALSSTWPLSGSPTRSTTATPTVPSGPPTGFYRHTGPQGLVTVLPDSFVPGSGKVKGTLVAKDPADPDVEVRFGGDQQGPDSLLETITSAANAEAASPEYTRVALTSTTHQGLPAVEWEFVKPNANGAVRHTRAHYWRANGVEYVLLVTAPPARFPDAAPILAAMTRYSETP</sequence>